<proteinExistence type="predicted"/>
<accession>A0A0E9V477</accession>
<name>A0A0E9V477_ANGAN</name>
<sequence>MYPQPIIWSFPR</sequence>
<reference evidence="1" key="2">
    <citation type="journal article" date="2015" name="Fish Shellfish Immunol.">
        <title>Early steps in the European eel (Anguilla anguilla)-Vibrio vulnificus interaction in the gills: Role of the RtxA13 toxin.</title>
        <authorList>
            <person name="Callol A."/>
            <person name="Pajuelo D."/>
            <person name="Ebbesson L."/>
            <person name="Teles M."/>
            <person name="MacKenzie S."/>
            <person name="Amaro C."/>
        </authorList>
    </citation>
    <scope>NUCLEOTIDE SEQUENCE</scope>
</reference>
<organism evidence="1">
    <name type="scientific">Anguilla anguilla</name>
    <name type="common">European freshwater eel</name>
    <name type="synonym">Muraena anguilla</name>
    <dbReference type="NCBI Taxonomy" id="7936"/>
    <lineage>
        <taxon>Eukaryota</taxon>
        <taxon>Metazoa</taxon>
        <taxon>Chordata</taxon>
        <taxon>Craniata</taxon>
        <taxon>Vertebrata</taxon>
        <taxon>Euteleostomi</taxon>
        <taxon>Actinopterygii</taxon>
        <taxon>Neopterygii</taxon>
        <taxon>Teleostei</taxon>
        <taxon>Anguilliformes</taxon>
        <taxon>Anguillidae</taxon>
        <taxon>Anguilla</taxon>
    </lineage>
</organism>
<reference evidence="1" key="1">
    <citation type="submission" date="2014-11" db="EMBL/GenBank/DDBJ databases">
        <authorList>
            <person name="Amaro Gonzalez C."/>
        </authorList>
    </citation>
    <scope>NUCLEOTIDE SEQUENCE</scope>
</reference>
<evidence type="ECO:0000313" key="1">
    <source>
        <dbReference type="EMBL" id="JAH72791.1"/>
    </source>
</evidence>
<protein>
    <submittedName>
        <fullName evidence="1">Uncharacterized protein</fullName>
    </submittedName>
</protein>
<dbReference type="EMBL" id="GBXM01035786">
    <property type="protein sequence ID" value="JAH72791.1"/>
    <property type="molecule type" value="Transcribed_RNA"/>
</dbReference>